<dbReference type="Proteomes" id="UP000214646">
    <property type="component" value="Unassembled WGS sequence"/>
</dbReference>
<comment type="caution">
    <text evidence="1">The sequence shown here is derived from an EMBL/GenBank/DDBJ whole genome shotgun (WGS) entry which is preliminary data.</text>
</comment>
<dbReference type="EMBL" id="NIDE01000002">
    <property type="protein sequence ID" value="OWK45157.1"/>
    <property type="molecule type" value="Genomic_DNA"/>
</dbReference>
<reference evidence="2" key="1">
    <citation type="submission" date="2017-06" db="EMBL/GenBank/DDBJ databases">
        <title>Genome analysis of Fimbriiglobus ruber SP5, the first member of the order Planctomycetales with confirmed chitinolytic capability.</title>
        <authorList>
            <person name="Ravin N.V."/>
            <person name="Rakitin A.L."/>
            <person name="Ivanova A.A."/>
            <person name="Beletsky A.V."/>
            <person name="Kulichevskaya I.S."/>
            <person name="Mardanov A.V."/>
            <person name="Dedysh S.N."/>
        </authorList>
    </citation>
    <scope>NUCLEOTIDE SEQUENCE [LARGE SCALE GENOMIC DNA]</scope>
    <source>
        <strain evidence="2">SP5</strain>
    </source>
</reference>
<evidence type="ECO:0000313" key="2">
    <source>
        <dbReference type="Proteomes" id="UP000214646"/>
    </source>
</evidence>
<accession>A0A225E9Q5</accession>
<gene>
    <name evidence="1" type="ORF">FRUB_01488</name>
</gene>
<organism evidence="1 2">
    <name type="scientific">Fimbriiglobus ruber</name>
    <dbReference type="NCBI Taxonomy" id="1908690"/>
    <lineage>
        <taxon>Bacteria</taxon>
        <taxon>Pseudomonadati</taxon>
        <taxon>Planctomycetota</taxon>
        <taxon>Planctomycetia</taxon>
        <taxon>Gemmatales</taxon>
        <taxon>Gemmataceae</taxon>
        <taxon>Fimbriiglobus</taxon>
    </lineage>
</organism>
<sequence length="391" mass="44019">MLAVCKRSFLSLWCDNNPQGKNASKELCDILVVCDPHVVIISVKEIQYQTDKDPDVANKRWERGAIDESVKQIYGAERWLANATRVVRKDGSLGLRLPPLETRRVHRIAVAIGGKGEVPIKPGDLGKGYVHILTERGFEDLLTELDTITDLIKFLAAKEACTSAGCKTLVLGPEKNLLGYYLLNNKKFPADVDVLMIDNTFWPGLTEREDYKRKKEADKISYDWDRLIEQYIGPNKELLGEPEGQFTGMELALRVMAREDRLSRRMLAGAMREFVEQAMNSPFRSRTMCGDSGAIYVLIFFKPTEDRDHRLAVLNDRIGLARHTIGKGDTVIGIGFVESEPDTIDVCELGYLDAMGWSTEDDASAERLKAERNFEARLTRQSVTELEYPAG</sequence>
<name>A0A225E9Q5_9BACT</name>
<protein>
    <recommendedName>
        <fullName evidence="3">GGDEF domain-containing protein</fullName>
    </recommendedName>
</protein>
<evidence type="ECO:0008006" key="3">
    <source>
        <dbReference type="Google" id="ProtNLM"/>
    </source>
</evidence>
<evidence type="ECO:0000313" key="1">
    <source>
        <dbReference type="EMBL" id="OWK45157.1"/>
    </source>
</evidence>
<proteinExistence type="predicted"/>
<keyword evidence="2" id="KW-1185">Reference proteome</keyword>
<dbReference type="AlphaFoldDB" id="A0A225E9Q5"/>